<evidence type="ECO:0000256" key="6">
    <source>
        <dbReference type="ARBA" id="ARBA00023136"/>
    </source>
</evidence>
<feature type="transmembrane region" description="Helical" evidence="9">
    <location>
        <begin position="297"/>
        <end position="318"/>
    </location>
</feature>
<feature type="transmembrane region" description="Helical" evidence="9">
    <location>
        <begin position="212"/>
        <end position="231"/>
    </location>
</feature>
<dbReference type="EMBL" id="KV417642">
    <property type="protein sequence ID" value="KZP12782.1"/>
    <property type="molecule type" value="Genomic_DNA"/>
</dbReference>
<feature type="transmembrane region" description="Helical" evidence="9">
    <location>
        <begin position="118"/>
        <end position="138"/>
    </location>
</feature>
<feature type="transmembrane region" description="Helical" evidence="9">
    <location>
        <begin position="359"/>
        <end position="379"/>
    </location>
</feature>
<evidence type="ECO:0000256" key="3">
    <source>
        <dbReference type="ARBA" id="ARBA00022801"/>
    </source>
</evidence>
<keyword evidence="12" id="KW-1185">Reference proteome</keyword>
<keyword evidence="4" id="KW-0256">Endoplasmic reticulum</keyword>
<dbReference type="InterPro" id="IPR000326">
    <property type="entry name" value="PAP2/HPO"/>
</dbReference>
<dbReference type="Gene3D" id="1.20.144.10">
    <property type="entry name" value="Phosphatidic acid phosphatase type 2/haloperoxidase"/>
    <property type="match status" value="1"/>
</dbReference>
<name>A0A166BM14_9AGAM</name>
<evidence type="ECO:0000256" key="2">
    <source>
        <dbReference type="ARBA" id="ARBA00022692"/>
    </source>
</evidence>
<organism evidence="11 12">
    <name type="scientific">Athelia psychrophila</name>
    <dbReference type="NCBI Taxonomy" id="1759441"/>
    <lineage>
        <taxon>Eukaryota</taxon>
        <taxon>Fungi</taxon>
        <taxon>Dikarya</taxon>
        <taxon>Basidiomycota</taxon>
        <taxon>Agaricomycotina</taxon>
        <taxon>Agaricomycetes</taxon>
        <taxon>Agaricomycetidae</taxon>
        <taxon>Atheliales</taxon>
        <taxon>Atheliaceae</taxon>
        <taxon>Athelia</taxon>
    </lineage>
</organism>
<dbReference type="GO" id="GO:0005789">
    <property type="term" value="C:endoplasmic reticulum membrane"/>
    <property type="evidence" value="ECO:0007669"/>
    <property type="project" value="UniProtKB-SubCell"/>
</dbReference>
<evidence type="ECO:0000256" key="7">
    <source>
        <dbReference type="ARBA" id="ARBA00038324"/>
    </source>
</evidence>
<evidence type="ECO:0000256" key="4">
    <source>
        <dbReference type="ARBA" id="ARBA00022824"/>
    </source>
</evidence>
<keyword evidence="5 9" id="KW-1133">Transmembrane helix</keyword>
<dbReference type="PANTHER" id="PTHR14969">
    <property type="entry name" value="SPHINGOSINE-1-PHOSPHATE PHOSPHOHYDROLASE"/>
    <property type="match status" value="1"/>
</dbReference>
<feature type="transmembrane region" description="Helical" evidence="9">
    <location>
        <begin position="538"/>
        <end position="556"/>
    </location>
</feature>
<evidence type="ECO:0000256" key="9">
    <source>
        <dbReference type="SAM" id="Phobius"/>
    </source>
</evidence>
<feature type="compositionally biased region" description="Gly residues" evidence="8">
    <location>
        <begin position="474"/>
        <end position="483"/>
    </location>
</feature>
<protein>
    <recommendedName>
        <fullName evidence="10">Phosphatidic acid phosphatase type 2/haloperoxidase domain-containing protein</fullName>
    </recommendedName>
</protein>
<evidence type="ECO:0000256" key="1">
    <source>
        <dbReference type="ARBA" id="ARBA00004477"/>
    </source>
</evidence>
<feature type="transmembrane region" description="Helical" evidence="9">
    <location>
        <begin position="264"/>
        <end position="285"/>
    </location>
</feature>
<evidence type="ECO:0000313" key="12">
    <source>
        <dbReference type="Proteomes" id="UP000076532"/>
    </source>
</evidence>
<feature type="domain" description="Phosphatidic acid phosphatase type 2/haloperoxidase" evidence="10">
    <location>
        <begin position="118"/>
        <end position="256"/>
    </location>
</feature>
<feature type="region of interest" description="Disordered" evidence="8">
    <location>
        <begin position="468"/>
        <end position="491"/>
    </location>
</feature>
<keyword evidence="3" id="KW-0378">Hydrolase</keyword>
<dbReference type="PANTHER" id="PTHR14969:SF28">
    <property type="entry name" value="DIHYDROSPHINGOSINE 1-PHOSPHATE PHOSPHATASE LCB3-RELATED"/>
    <property type="match status" value="1"/>
</dbReference>
<keyword evidence="6 9" id="KW-0472">Membrane</keyword>
<evidence type="ECO:0000313" key="11">
    <source>
        <dbReference type="EMBL" id="KZP12782.1"/>
    </source>
</evidence>
<gene>
    <name evidence="11" type="ORF">FIBSPDRAFT_869915</name>
</gene>
<dbReference type="SUPFAM" id="SSF48317">
    <property type="entry name" value="Acid phosphatase/Vanadium-dependent haloperoxidase"/>
    <property type="match status" value="1"/>
</dbReference>
<feature type="transmembrane region" description="Helical" evidence="9">
    <location>
        <begin position="87"/>
        <end position="112"/>
    </location>
</feature>
<dbReference type="CDD" id="cd03388">
    <property type="entry name" value="PAP2_SPPase1"/>
    <property type="match status" value="1"/>
</dbReference>
<dbReference type="STRING" id="436010.A0A166BM14"/>
<evidence type="ECO:0000256" key="5">
    <source>
        <dbReference type="ARBA" id="ARBA00022989"/>
    </source>
</evidence>
<feature type="transmembrane region" description="Helical" evidence="9">
    <location>
        <begin position="238"/>
        <end position="258"/>
    </location>
</feature>
<dbReference type="GO" id="GO:0042392">
    <property type="term" value="F:sphingosine-1-phosphate phosphatase activity"/>
    <property type="evidence" value="ECO:0007669"/>
    <property type="project" value="TreeGrafter"/>
</dbReference>
<dbReference type="OrthoDB" id="301434at2759"/>
<dbReference type="AlphaFoldDB" id="A0A166BM14"/>
<comment type="subcellular location">
    <subcellularLocation>
        <location evidence="1">Endoplasmic reticulum membrane</location>
        <topology evidence="1">Multi-pass membrane protein</topology>
    </subcellularLocation>
</comment>
<reference evidence="11 12" key="1">
    <citation type="journal article" date="2016" name="Mol. Biol. Evol.">
        <title>Comparative Genomics of Early-Diverging Mushroom-Forming Fungi Provides Insights into the Origins of Lignocellulose Decay Capabilities.</title>
        <authorList>
            <person name="Nagy L.G."/>
            <person name="Riley R."/>
            <person name="Tritt A."/>
            <person name="Adam C."/>
            <person name="Daum C."/>
            <person name="Floudas D."/>
            <person name="Sun H."/>
            <person name="Yadav J.S."/>
            <person name="Pangilinan J."/>
            <person name="Larsson K.H."/>
            <person name="Matsuura K."/>
            <person name="Barry K."/>
            <person name="Labutti K."/>
            <person name="Kuo R."/>
            <person name="Ohm R.A."/>
            <person name="Bhattacharya S.S."/>
            <person name="Shirouzu T."/>
            <person name="Yoshinaga Y."/>
            <person name="Martin F.M."/>
            <person name="Grigoriev I.V."/>
            <person name="Hibbett D.S."/>
        </authorList>
    </citation>
    <scope>NUCLEOTIDE SEQUENCE [LARGE SCALE GENOMIC DNA]</scope>
    <source>
        <strain evidence="11 12">CBS 109695</strain>
    </source>
</reference>
<keyword evidence="2 9" id="KW-0812">Transmembrane</keyword>
<accession>A0A166BM14</accession>
<proteinExistence type="inferred from homology"/>
<dbReference type="Pfam" id="PF01569">
    <property type="entry name" value="PAP2"/>
    <property type="match status" value="1"/>
</dbReference>
<sequence>MGPSDNSAPAKGAPLVLSEKNGVLYDADSRPSSPGPGSPGLGPRDAYDSLSWWRAALRNYLLVDMEWQSIAIAKMQARIRTPWLDRYFVYTSSLGTHTFFLTFLPMCFFFGFDQFGRGLIFVLALGVYVTSFVKDLACVPRPYSPPVTRLTIGNHHLEYGFPSTHSANSVSIALFIYAHVHRLASVSPSVPASSMITTLSPPSAWAISPTTYWISTVLLVFYTFSIVYGRLYTAMHSFVDVVAGVIMGAVVWAGHWALEDAMENWVVNTGWSVPLMVVPLCIIMVNQHPVPVDDCPCFEEAIAFISVLMGTFLGRWQAVHTGFDAAFFASAMPGTLASPLPLPTLPTAFAATPTWTATGAWWGAALIKMVFGILVIFAWRIAAKSTLHLVLPPTFRLVARLFTLPHRRFYTPATDYGSMPSELGLRPIPSVIDLPGMLGMEIEIETDAGRASGFLSPLGGGGGDEVRVRNKAGSGNGGGGGGGDKSRKIGNGNGNGVGTIYGAHAGNEKRGWELEKNNDRQVKDEGVKHYDADVITKVIVYSGIAYLATTGLPIFFEVVGLGVKSW</sequence>
<dbReference type="InterPro" id="IPR036938">
    <property type="entry name" value="PAP2/HPO_sf"/>
</dbReference>
<dbReference type="Proteomes" id="UP000076532">
    <property type="component" value="Unassembled WGS sequence"/>
</dbReference>
<evidence type="ECO:0000259" key="10">
    <source>
        <dbReference type="Pfam" id="PF01569"/>
    </source>
</evidence>
<evidence type="ECO:0000256" key="8">
    <source>
        <dbReference type="SAM" id="MobiDB-lite"/>
    </source>
</evidence>
<comment type="similarity">
    <text evidence="7">Belongs to the type 2 lipid phosphate phosphatase family.</text>
</comment>